<dbReference type="InterPro" id="IPR010982">
    <property type="entry name" value="Lambda_DNA-bd_dom_sf"/>
</dbReference>
<name>A0ABY4QEY8_9MYCO</name>
<protein>
    <submittedName>
        <fullName evidence="1">Helix-turn-helix domain-containing protein</fullName>
    </submittedName>
</protein>
<dbReference type="CDD" id="cd00093">
    <property type="entry name" value="HTH_XRE"/>
    <property type="match status" value="1"/>
</dbReference>
<dbReference type="EMBL" id="CP097320">
    <property type="protein sequence ID" value="UQX09552.1"/>
    <property type="molecule type" value="Genomic_DNA"/>
</dbReference>
<sequence>MSRSVKPIRRQKWSGDRFSEALGRRLKSLRDDNDMTQGQTAEALSAKGIPMTWTQLARLEKGQRSLRALSEVAGELADADTNGTYGPLVSDSERACAALDAAEQLLASVGETINPQAAAAINAGATAILRQWLDEQEAGK</sequence>
<evidence type="ECO:0000313" key="1">
    <source>
        <dbReference type="EMBL" id="UQX09552.1"/>
    </source>
</evidence>
<dbReference type="RefSeq" id="WP_249762790.1">
    <property type="nucleotide sequence ID" value="NZ_CP097320.1"/>
</dbReference>
<keyword evidence="2" id="KW-1185">Reference proteome</keyword>
<reference evidence="1" key="1">
    <citation type="submission" date="2022-05" db="EMBL/GenBank/DDBJ databases">
        <title>A methanotrophic Mycobacterium dominates a cave microbial ecosystem.</title>
        <authorList>
            <person name="Van Spanning R.J.M."/>
            <person name="Guan Q."/>
            <person name="Melkonian C."/>
            <person name="Gallant J."/>
            <person name="Polerecky L."/>
            <person name="Flot J.-F."/>
            <person name="Brandt B.W."/>
            <person name="Braster M."/>
            <person name="Iturbe Espinoza P."/>
            <person name="Aerts J."/>
            <person name="Meima-Franke M."/>
            <person name="Piersma S.R."/>
            <person name="Bunduc C."/>
            <person name="Ummels R."/>
            <person name="Pain A."/>
            <person name="Fleming E.J."/>
            <person name="van der Wel N."/>
            <person name="Gherman V.D."/>
            <person name="Sarbu S.M."/>
            <person name="Bodelier P.L.E."/>
            <person name="Bitter W."/>
        </authorList>
    </citation>
    <scope>NUCLEOTIDE SEQUENCE</scope>
    <source>
        <strain evidence="1">Sulfur Cave</strain>
    </source>
</reference>
<evidence type="ECO:0000313" key="2">
    <source>
        <dbReference type="Proteomes" id="UP001056610"/>
    </source>
</evidence>
<dbReference type="Gene3D" id="1.10.260.40">
    <property type="entry name" value="lambda repressor-like DNA-binding domains"/>
    <property type="match status" value="1"/>
</dbReference>
<dbReference type="Proteomes" id="UP001056610">
    <property type="component" value="Chromosome"/>
</dbReference>
<accession>A0ABY4QEY8</accession>
<proteinExistence type="predicted"/>
<gene>
    <name evidence="1" type="ORF">M5I08_14335</name>
</gene>
<dbReference type="InterPro" id="IPR001387">
    <property type="entry name" value="Cro/C1-type_HTH"/>
</dbReference>
<organism evidence="1 2">
    <name type="scientific">Candidatus Mycobacterium methanotrophicum</name>
    <dbReference type="NCBI Taxonomy" id="2943498"/>
    <lineage>
        <taxon>Bacteria</taxon>
        <taxon>Bacillati</taxon>
        <taxon>Actinomycetota</taxon>
        <taxon>Actinomycetes</taxon>
        <taxon>Mycobacteriales</taxon>
        <taxon>Mycobacteriaceae</taxon>
        <taxon>Mycobacterium</taxon>
    </lineage>
</organism>